<accession>A0A023WSV4</accession>
<dbReference type="InterPro" id="IPR043128">
    <property type="entry name" value="Rev_trsase/Diguanyl_cyclase"/>
</dbReference>
<keyword evidence="3" id="KW-0812">Transmembrane</keyword>
<dbReference type="PANTHER" id="PTHR45138:SF9">
    <property type="entry name" value="DIGUANYLATE CYCLASE DGCM-RELATED"/>
    <property type="match status" value="1"/>
</dbReference>
<dbReference type="EMBL" id="CP007509">
    <property type="protein sequence ID" value="AHY43208.1"/>
    <property type="molecule type" value="Genomic_DNA"/>
</dbReference>
<dbReference type="SMART" id="SM00267">
    <property type="entry name" value="GGDEF"/>
    <property type="match status" value="1"/>
</dbReference>
<organism evidence="5 6">
    <name type="scientific">Stutzerimonas stutzeri</name>
    <name type="common">Pseudomonas stutzeri</name>
    <dbReference type="NCBI Taxonomy" id="316"/>
    <lineage>
        <taxon>Bacteria</taxon>
        <taxon>Pseudomonadati</taxon>
        <taxon>Pseudomonadota</taxon>
        <taxon>Gammaproteobacteria</taxon>
        <taxon>Pseudomonadales</taxon>
        <taxon>Pseudomonadaceae</taxon>
        <taxon>Stutzerimonas</taxon>
    </lineage>
</organism>
<proteinExistence type="predicted"/>
<evidence type="ECO:0000313" key="5">
    <source>
        <dbReference type="EMBL" id="AHY43208.1"/>
    </source>
</evidence>
<dbReference type="CDD" id="cd01949">
    <property type="entry name" value="GGDEF"/>
    <property type="match status" value="1"/>
</dbReference>
<dbReference type="NCBIfam" id="TIGR00254">
    <property type="entry name" value="GGDEF"/>
    <property type="match status" value="1"/>
</dbReference>
<feature type="transmembrane region" description="Helical" evidence="3">
    <location>
        <begin position="108"/>
        <end position="125"/>
    </location>
</feature>
<feature type="transmembrane region" description="Helical" evidence="3">
    <location>
        <begin position="69"/>
        <end position="88"/>
    </location>
</feature>
<name>A0A023WSV4_STUST</name>
<dbReference type="Pfam" id="PF00990">
    <property type="entry name" value="GGDEF"/>
    <property type="match status" value="1"/>
</dbReference>
<dbReference type="AlphaFoldDB" id="A0A023WSV4"/>
<keyword evidence="3" id="KW-1133">Transmembrane helix</keyword>
<dbReference type="Proteomes" id="UP000025238">
    <property type="component" value="Chromosome"/>
</dbReference>
<feature type="domain" description="GGDEF" evidence="4">
    <location>
        <begin position="176"/>
        <end position="304"/>
    </location>
</feature>
<dbReference type="PROSITE" id="PS50887">
    <property type="entry name" value="GGDEF"/>
    <property type="match status" value="1"/>
</dbReference>
<evidence type="ECO:0000256" key="2">
    <source>
        <dbReference type="ARBA" id="ARBA00034247"/>
    </source>
</evidence>
<dbReference type="EC" id="2.7.7.65" evidence="1"/>
<dbReference type="PANTHER" id="PTHR45138">
    <property type="entry name" value="REGULATORY COMPONENTS OF SENSORY TRANSDUCTION SYSTEM"/>
    <property type="match status" value="1"/>
</dbReference>
<dbReference type="SUPFAM" id="SSF55073">
    <property type="entry name" value="Nucleotide cyclase"/>
    <property type="match status" value="1"/>
</dbReference>
<sequence>MKSLLKLHTLTLLGLALAANVGLQLLLAVGQLKSWGEIDWMDVVGEGGCAALALAWLIMLLHSRPAGRVTRLLALGLACICFSWWMDLLDEFIQIPATIAWDNWLETAPMPVGLILLTFGIYHLNQEQRAINAQMHKRERLFREHRLFDNLTPLGTAEYLRRQLDHTLRQANEEQRPLSLLAVDLDEFSRVNQRYGQEEGDLVLQAVAQLLVLNLRHQDLLCRLAGDRFVVLLPDTAEQQARQLAEELQTAVASLAHKTRQHGERLHLRASTAVVMAFDDDAEQLLKRLNLGLAKAKQSLPRCA</sequence>
<feature type="transmembrane region" description="Helical" evidence="3">
    <location>
        <begin position="44"/>
        <end position="62"/>
    </location>
</feature>
<evidence type="ECO:0000259" key="4">
    <source>
        <dbReference type="PROSITE" id="PS50887"/>
    </source>
</evidence>
<dbReference type="InterPro" id="IPR000160">
    <property type="entry name" value="GGDEF_dom"/>
</dbReference>
<dbReference type="Gene3D" id="3.30.70.270">
    <property type="match status" value="1"/>
</dbReference>
<dbReference type="OrthoDB" id="5914567at2"/>
<keyword evidence="3" id="KW-0472">Membrane</keyword>
<dbReference type="KEGG" id="pstu:UIB01_12275"/>
<dbReference type="GO" id="GO:0005886">
    <property type="term" value="C:plasma membrane"/>
    <property type="evidence" value="ECO:0007669"/>
    <property type="project" value="TreeGrafter"/>
</dbReference>
<dbReference type="GO" id="GO:0043709">
    <property type="term" value="P:cell adhesion involved in single-species biofilm formation"/>
    <property type="evidence" value="ECO:0007669"/>
    <property type="project" value="TreeGrafter"/>
</dbReference>
<evidence type="ECO:0000256" key="1">
    <source>
        <dbReference type="ARBA" id="ARBA00012528"/>
    </source>
</evidence>
<dbReference type="InterPro" id="IPR029787">
    <property type="entry name" value="Nucleotide_cyclase"/>
</dbReference>
<gene>
    <name evidence="5" type="ORF">UIB01_12275</name>
</gene>
<dbReference type="InterPro" id="IPR050469">
    <property type="entry name" value="Diguanylate_Cyclase"/>
</dbReference>
<evidence type="ECO:0000256" key="3">
    <source>
        <dbReference type="SAM" id="Phobius"/>
    </source>
</evidence>
<protein>
    <recommendedName>
        <fullName evidence="1">diguanylate cyclase</fullName>
        <ecNumber evidence="1">2.7.7.65</ecNumber>
    </recommendedName>
</protein>
<comment type="catalytic activity">
    <reaction evidence="2">
        <text>2 GTP = 3',3'-c-di-GMP + 2 diphosphate</text>
        <dbReference type="Rhea" id="RHEA:24898"/>
        <dbReference type="ChEBI" id="CHEBI:33019"/>
        <dbReference type="ChEBI" id="CHEBI:37565"/>
        <dbReference type="ChEBI" id="CHEBI:58805"/>
        <dbReference type="EC" id="2.7.7.65"/>
    </reaction>
</comment>
<dbReference type="GO" id="GO:1902201">
    <property type="term" value="P:negative regulation of bacterial-type flagellum-dependent cell motility"/>
    <property type="evidence" value="ECO:0007669"/>
    <property type="project" value="TreeGrafter"/>
</dbReference>
<reference evidence="5 6" key="1">
    <citation type="submission" date="2014-03" db="EMBL/GenBank/DDBJ databases">
        <title>Complete genome sequence of Pseudomonas stutzeri 19SMN4.</title>
        <authorList>
            <person name="Brunet-Galmes I."/>
            <person name="Nogales B."/>
            <person name="Busquets A."/>
            <person name="Pena A."/>
            <person name="Gomila M."/>
            <person name="Garcia-Valdes E."/>
            <person name="Lalucat J."/>
            <person name="Bennasar A."/>
            <person name="Bosch R."/>
        </authorList>
    </citation>
    <scope>NUCLEOTIDE SEQUENCE [LARGE SCALE GENOMIC DNA]</scope>
    <source>
        <strain evidence="5 6">19SMN4</strain>
    </source>
</reference>
<dbReference type="GO" id="GO:0052621">
    <property type="term" value="F:diguanylate cyclase activity"/>
    <property type="evidence" value="ECO:0007669"/>
    <property type="project" value="UniProtKB-EC"/>
</dbReference>
<dbReference type="PATRIC" id="fig|316.97.peg.2457"/>
<evidence type="ECO:0000313" key="6">
    <source>
        <dbReference type="Proteomes" id="UP000025238"/>
    </source>
</evidence>